<feature type="transmembrane region" description="Helical" evidence="2">
    <location>
        <begin position="12"/>
        <end position="32"/>
    </location>
</feature>
<feature type="region of interest" description="Disordered" evidence="1">
    <location>
        <begin position="122"/>
        <end position="156"/>
    </location>
</feature>
<evidence type="ECO:0000313" key="4">
    <source>
        <dbReference type="EMBL" id="MCY0967375.1"/>
    </source>
</evidence>
<dbReference type="GO" id="GO:0030428">
    <property type="term" value="C:cell septum"/>
    <property type="evidence" value="ECO:0007669"/>
    <property type="project" value="TreeGrafter"/>
</dbReference>
<dbReference type="InterPro" id="IPR007730">
    <property type="entry name" value="SPOR-like_dom"/>
</dbReference>
<feature type="domain" description="SPOR" evidence="3">
    <location>
        <begin position="187"/>
        <end position="265"/>
    </location>
</feature>
<dbReference type="GO" id="GO:0032153">
    <property type="term" value="C:cell division site"/>
    <property type="evidence" value="ECO:0007669"/>
    <property type="project" value="TreeGrafter"/>
</dbReference>
<sequence>MAKASSSSRLPGWIWFATPALMIAFIGFLMYLRTVPAGSDLDSVRRDTGRILQEGIDRAKNEVSDGAVKPAYDFYRLLEEQKVESPYADSKYKSTPKVVPIDPNDPIELAARNQAIAAGRVAATPATAPAATPASAPTTKPTPIQQPIAQPAQSAQQLASISRAAAPVAPAAAPKAPAAAPAAPAPAASGESFLVQVSSFRTSADAENQRANLLLIGLSAWTSSSVVNGATWYRVYVGPFSDRNSAARAQSTLASHGINAIVVKK</sequence>
<dbReference type="GO" id="GO:0032506">
    <property type="term" value="P:cytokinetic process"/>
    <property type="evidence" value="ECO:0007669"/>
    <property type="project" value="TreeGrafter"/>
</dbReference>
<protein>
    <submittedName>
        <fullName evidence="4">SPOR domain-containing protein</fullName>
    </submittedName>
</protein>
<reference evidence="4" key="1">
    <citation type="submission" date="2022-11" db="EMBL/GenBank/DDBJ databases">
        <title>Parathalassolutuus dongxingensis gen. nov., sp. nov., a novel member of family Oceanospirillaceae isolated from a coastal shrimp pond in Guangxi, China.</title>
        <authorList>
            <person name="Chen H."/>
        </authorList>
    </citation>
    <scope>NUCLEOTIDE SEQUENCE</scope>
    <source>
        <strain evidence="4">G-43</strain>
    </source>
</reference>
<keyword evidence="2" id="KW-0472">Membrane</keyword>
<dbReference type="InterPro" id="IPR052521">
    <property type="entry name" value="Cell_div_SPOR-domain"/>
</dbReference>
<dbReference type="InterPro" id="IPR036680">
    <property type="entry name" value="SPOR-like_sf"/>
</dbReference>
<dbReference type="Pfam" id="PF05036">
    <property type="entry name" value="SPOR"/>
    <property type="match status" value="1"/>
</dbReference>
<dbReference type="PROSITE" id="PS51724">
    <property type="entry name" value="SPOR"/>
    <property type="match status" value="1"/>
</dbReference>
<name>A0A9X3EIL0_9GAMM</name>
<evidence type="ECO:0000256" key="1">
    <source>
        <dbReference type="SAM" id="MobiDB-lite"/>
    </source>
</evidence>
<organism evidence="4 5">
    <name type="scientific">Parathalassolituus penaei</name>
    <dbReference type="NCBI Taxonomy" id="2997323"/>
    <lineage>
        <taxon>Bacteria</taxon>
        <taxon>Pseudomonadati</taxon>
        <taxon>Pseudomonadota</taxon>
        <taxon>Gammaproteobacteria</taxon>
        <taxon>Oceanospirillales</taxon>
        <taxon>Oceanospirillaceae</taxon>
        <taxon>Parathalassolituus</taxon>
    </lineage>
</organism>
<keyword evidence="2" id="KW-1133">Transmembrane helix</keyword>
<evidence type="ECO:0000259" key="3">
    <source>
        <dbReference type="PROSITE" id="PS51724"/>
    </source>
</evidence>
<dbReference type="GO" id="GO:0042834">
    <property type="term" value="F:peptidoglycan binding"/>
    <property type="evidence" value="ECO:0007669"/>
    <property type="project" value="InterPro"/>
</dbReference>
<comment type="caution">
    <text evidence="4">The sequence shown here is derived from an EMBL/GenBank/DDBJ whole genome shotgun (WGS) entry which is preliminary data.</text>
</comment>
<accession>A0A9X3EIL0</accession>
<keyword evidence="2" id="KW-0812">Transmembrane</keyword>
<dbReference type="Gene3D" id="3.30.70.1070">
    <property type="entry name" value="Sporulation related repeat"/>
    <property type="match status" value="1"/>
</dbReference>
<proteinExistence type="predicted"/>
<evidence type="ECO:0000256" key="2">
    <source>
        <dbReference type="SAM" id="Phobius"/>
    </source>
</evidence>
<dbReference type="PANTHER" id="PTHR38687">
    <property type="entry name" value="CELL DIVISION PROTEIN DEDD-RELATED"/>
    <property type="match status" value="1"/>
</dbReference>
<dbReference type="EMBL" id="JAPNOA010000059">
    <property type="protein sequence ID" value="MCY0967375.1"/>
    <property type="molecule type" value="Genomic_DNA"/>
</dbReference>
<dbReference type="PANTHER" id="PTHR38687:SF1">
    <property type="entry name" value="CELL DIVISION PROTEIN DEDD"/>
    <property type="match status" value="1"/>
</dbReference>
<dbReference type="Proteomes" id="UP001150830">
    <property type="component" value="Unassembled WGS sequence"/>
</dbReference>
<dbReference type="SUPFAM" id="SSF110997">
    <property type="entry name" value="Sporulation related repeat"/>
    <property type="match status" value="1"/>
</dbReference>
<dbReference type="AlphaFoldDB" id="A0A9X3EIL0"/>
<evidence type="ECO:0000313" key="5">
    <source>
        <dbReference type="Proteomes" id="UP001150830"/>
    </source>
</evidence>
<keyword evidence="5" id="KW-1185">Reference proteome</keyword>
<dbReference type="RefSeq" id="WP_283175575.1">
    <property type="nucleotide sequence ID" value="NZ_JAPNOA010000059.1"/>
</dbReference>
<gene>
    <name evidence="4" type="ORF">OUO13_19520</name>
</gene>